<feature type="domain" description="DUF427" evidence="1">
    <location>
        <begin position="29"/>
        <end position="120"/>
    </location>
</feature>
<dbReference type="RefSeq" id="WP_114581412.1">
    <property type="nucleotide sequence ID" value="NZ_QPMH01000004.1"/>
</dbReference>
<sequence>MTQMIRERSNLWPGRPDYRIDFVPSERRVRATLAGETVFDTTQARLMVETGYTPVYYIPRANVCTNLLQSSARTTFCPFKGEARYWHLIAGDRRVENAVWSYEAPFPEIGEIRDWMAFYWNALDHWYEEDEEVFIHPRDPYVRIDILPSSRQVRVLAGAETVAETRRACFLFETGHPPRFYIPAEDIRTNLLQPSNTRTGCPYKGFARYWSLHMGDQVWPDVVWSYPNPFDEAGRIKDLLCFYEEQVDRIEIDGEAR</sequence>
<reference evidence="2 3" key="1">
    <citation type="submission" date="2018-07" db="EMBL/GenBank/DDBJ databases">
        <title>Venubactetium sediminum gen. nov., sp. nov., isolated from a marine solar saltern.</title>
        <authorList>
            <person name="Wang S."/>
        </authorList>
    </citation>
    <scope>NUCLEOTIDE SEQUENCE [LARGE SCALE GENOMIC DNA]</scope>
    <source>
        <strain evidence="2 3">WD2A32</strain>
    </source>
</reference>
<keyword evidence="3" id="KW-1185">Reference proteome</keyword>
<dbReference type="InterPro" id="IPR038694">
    <property type="entry name" value="DUF427_sf"/>
</dbReference>
<dbReference type="PANTHER" id="PTHR34310:SF8">
    <property type="entry name" value="CONSERVED PROTEIN"/>
    <property type="match status" value="1"/>
</dbReference>
<accession>A0A369TFE1</accession>
<evidence type="ECO:0000313" key="2">
    <source>
        <dbReference type="EMBL" id="RDD62837.1"/>
    </source>
</evidence>
<feature type="domain" description="DUF427" evidence="1">
    <location>
        <begin position="153"/>
        <end position="245"/>
    </location>
</feature>
<dbReference type="PANTHER" id="PTHR34310">
    <property type="entry name" value="DUF427 DOMAIN PROTEIN (AFU_ORTHOLOGUE AFUA_3G02220)"/>
    <property type="match status" value="1"/>
</dbReference>
<dbReference type="AlphaFoldDB" id="A0A369TFE1"/>
<dbReference type="Gene3D" id="2.170.150.40">
    <property type="entry name" value="Domain of unknown function (DUF427)"/>
    <property type="match status" value="2"/>
</dbReference>
<dbReference type="EMBL" id="QPMH01000004">
    <property type="protein sequence ID" value="RDD62837.1"/>
    <property type="molecule type" value="Genomic_DNA"/>
</dbReference>
<evidence type="ECO:0000259" key="1">
    <source>
        <dbReference type="Pfam" id="PF04248"/>
    </source>
</evidence>
<name>A0A369TFE1_9PROT</name>
<dbReference type="Pfam" id="PF04248">
    <property type="entry name" value="NTP_transf_9"/>
    <property type="match status" value="2"/>
</dbReference>
<comment type="caution">
    <text evidence="2">The sequence shown here is derived from an EMBL/GenBank/DDBJ whole genome shotgun (WGS) entry which is preliminary data.</text>
</comment>
<protein>
    <submittedName>
        <fullName evidence="2">DUF427 domain-containing protein</fullName>
    </submittedName>
</protein>
<proteinExistence type="predicted"/>
<gene>
    <name evidence="2" type="ORF">DRB17_06680</name>
</gene>
<organism evidence="2 3">
    <name type="scientific">Ferruginivarius sediminum</name>
    <dbReference type="NCBI Taxonomy" id="2661937"/>
    <lineage>
        <taxon>Bacteria</taxon>
        <taxon>Pseudomonadati</taxon>
        <taxon>Pseudomonadota</taxon>
        <taxon>Alphaproteobacteria</taxon>
        <taxon>Rhodospirillales</taxon>
        <taxon>Rhodospirillaceae</taxon>
        <taxon>Ferruginivarius</taxon>
    </lineage>
</organism>
<evidence type="ECO:0000313" key="3">
    <source>
        <dbReference type="Proteomes" id="UP000253941"/>
    </source>
</evidence>
<dbReference type="InterPro" id="IPR007361">
    <property type="entry name" value="DUF427"/>
</dbReference>
<dbReference type="Proteomes" id="UP000253941">
    <property type="component" value="Unassembled WGS sequence"/>
</dbReference>